<accession>A0A4D6MSL1</accession>
<feature type="signal peptide" evidence="2">
    <location>
        <begin position="1"/>
        <end position="16"/>
    </location>
</feature>
<proteinExistence type="predicted"/>
<dbReference type="GO" id="GO:0051287">
    <property type="term" value="F:NAD binding"/>
    <property type="evidence" value="ECO:0007669"/>
    <property type="project" value="InterPro"/>
</dbReference>
<keyword evidence="2" id="KW-0732">Signal</keyword>
<keyword evidence="5" id="KW-1185">Reference proteome</keyword>
<organism evidence="4 5">
    <name type="scientific">Vigna unguiculata</name>
    <name type="common">Cowpea</name>
    <dbReference type="NCBI Taxonomy" id="3917"/>
    <lineage>
        <taxon>Eukaryota</taxon>
        <taxon>Viridiplantae</taxon>
        <taxon>Streptophyta</taxon>
        <taxon>Embryophyta</taxon>
        <taxon>Tracheophyta</taxon>
        <taxon>Spermatophyta</taxon>
        <taxon>Magnoliopsida</taxon>
        <taxon>eudicotyledons</taxon>
        <taxon>Gunneridae</taxon>
        <taxon>Pentapetalae</taxon>
        <taxon>rosids</taxon>
        <taxon>fabids</taxon>
        <taxon>Fabales</taxon>
        <taxon>Fabaceae</taxon>
        <taxon>Papilionoideae</taxon>
        <taxon>50 kb inversion clade</taxon>
        <taxon>NPAAA clade</taxon>
        <taxon>indigoferoid/millettioid clade</taxon>
        <taxon>Phaseoleae</taxon>
        <taxon>Vigna</taxon>
    </lineage>
</organism>
<protein>
    <recommendedName>
        <fullName evidence="3">D-isomer specific 2-hydroxyacid dehydrogenase catalytic domain-containing protein</fullName>
    </recommendedName>
</protein>
<sequence>MLSLLPSLRLVVTASAGTYHVDLDEFRRRGTQVAGAGNLFSEDVADFGVALLIDVAMQIFAANRSLRKRHDDSRAITLASNVRDFVFADIGSWSPGSSNFISLN</sequence>
<dbReference type="PANTHER" id="PTHR10996">
    <property type="entry name" value="2-HYDROXYACID DEHYDROGENASE-RELATED"/>
    <property type="match status" value="1"/>
</dbReference>
<dbReference type="InterPro" id="IPR050223">
    <property type="entry name" value="D-isomer_2-hydroxyacid_DH"/>
</dbReference>
<dbReference type="SUPFAM" id="SSF52283">
    <property type="entry name" value="Formate/glycerate dehydrogenase catalytic domain-like"/>
    <property type="match status" value="1"/>
</dbReference>
<feature type="chain" id="PRO_5020034829" description="D-isomer specific 2-hydroxyacid dehydrogenase catalytic domain-containing protein" evidence="2">
    <location>
        <begin position="17"/>
        <end position="104"/>
    </location>
</feature>
<evidence type="ECO:0000259" key="3">
    <source>
        <dbReference type="Pfam" id="PF00389"/>
    </source>
</evidence>
<evidence type="ECO:0000256" key="2">
    <source>
        <dbReference type="SAM" id="SignalP"/>
    </source>
</evidence>
<dbReference type="Pfam" id="PF00389">
    <property type="entry name" value="2-Hacid_dh"/>
    <property type="match status" value="1"/>
</dbReference>
<dbReference type="Gene3D" id="3.40.50.720">
    <property type="entry name" value="NAD(P)-binding Rossmann-like Domain"/>
    <property type="match status" value="2"/>
</dbReference>
<feature type="domain" description="D-isomer specific 2-hydroxyacid dehydrogenase catalytic" evidence="3">
    <location>
        <begin position="2"/>
        <end position="65"/>
    </location>
</feature>
<dbReference type="EMBL" id="CP039352">
    <property type="protein sequence ID" value="QCE02865.1"/>
    <property type="molecule type" value="Genomic_DNA"/>
</dbReference>
<evidence type="ECO:0000313" key="4">
    <source>
        <dbReference type="EMBL" id="QCE02865.1"/>
    </source>
</evidence>
<keyword evidence="1" id="KW-0560">Oxidoreductase</keyword>
<dbReference type="Proteomes" id="UP000501690">
    <property type="component" value="Linkage Group LG8"/>
</dbReference>
<dbReference type="GO" id="GO:0005829">
    <property type="term" value="C:cytosol"/>
    <property type="evidence" value="ECO:0007669"/>
    <property type="project" value="TreeGrafter"/>
</dbReference>
<dbReference type="GO" id="GO:0016618">
    <property type="term" value="F:hydroxypyruvate reductase [NAD(P)H] activity"/>
    <property type="evidence" value="ECO:0007669"/>
    <property type="project" value="TreeGrafter"/>
</dbReference>
<gene>
    <name evidence="4" type="ORF">DEO72_LG8g880</name>
</gene>
<evidence type="ECO:0000256" key="1">
    <source>
        <dbReference type="ARBA" id="ARBA00023002"/>
    </source>
</evidence>
<dbReference type="PANTHER" id="PTHR10996:SF179">
    <property type="entry name" value="D-ISOMER SPECIFIC 2-HYDROXYACID DEHYDROGENASE FAMILY PROTEIN-RELATED"/>
    <property type="match status" value="1"/>
</dbReference>
<dbReference type="GO" id="GO:0030267">
    <property type="term" value="F:glyoxylate reductase (NADPH) activity"/>
    <property type="evidence" value="ECO:0007669"/>
    <property type="project" value="TreeGrafter"/>
</dbReference>
<evidence type="ECO:0000313" key="5">
    <source>
        <dbReference type="Proteomes" id="UP000501690"/>
    </source>
</evidence>
<dbReference type="AlphaFoldDB" id="A0A4D6MSL1"/>
<name>A0A4D6MSL1_VIGUN</name>
<reference evidence="4 5" key="1">
    <citation type="submission" date="2019-04" db="EMBL/GenBank/DDBJ databases">
        <title>An improved genome assembly and genetic linkage map for asparagus bean, Vigna unguiculata ssp. sesquipedialis.</title>
        <authorList>
            <person name="Xia Q."/>
            <person name="Zhang R."/>
            <person name="Dong Y."/>
        </authorList>
    </citation>
    <scope>NUCLEOTIDE SEQUENCE [LARGE SCALE GENOMIC DNA]</scope>
    <source>
        <tissue evidence="4">Leaf</tissue>
    </source>
</reference>
<dbReference type="InterPro" id="IPR006139">
    <property type="entry name" value="D-isomer_2_OHA_DH_cat_dom"/>
</dbReference>